<feature type="domain" description="AMP-dependent synthetase/ligase" evidence="1">
    <location>
        <begin position="42"/>
        <end position="313"/>
    </location>
</feature>
<dbReference type="Pfam" id="PF00501">
    <property type="entry name" value="AMP-binding"/>
    <property type="match status" value="1"/>
</dbReference>
<evidence type="ECO:0000259" key="1">
    <source>
        <dbReference type="Pfam" id="PF00501"/>
    </source>
</evidence>
<dbReference type="PANTHER" id="PTHR24096:SF267">
    <property type="entry name" value="MALONATE--COA LIGASE ACSF3, MITOCHONDRIAL"/>
    <property type="match status" value="1"/>
</dbReference>
<gene>
    <name evidence="2" type="ORF">K7432_018139</name>
</gene>
<name>A0ABR2WCJ0_9FUNG</name>
<dbReference type="InterPro" id="IPR000873">
    <property type="entry name" value="AMP-dep_synth/lig_dom"/>
</dbReference>
<accession>A0ABR2WCJ0</accession>
<dbReference type="InterPro" id="IPR042099">
    <property type="entry name" value="ANL_N_sf"/>
</dbReference>
<dbReference type="Proteomes" id="UP001479436">
    <property type="component" value="Unassembled WGS sequence"/>
</dbReference>
<proteinExistence type="predicted"/>
<comment type="caution">
    <text evidence="2">The sequence shown here is derived from an EMBL/GenBank/DDBJ whole genome shotgun (WGS) entry which is preliminary data.</text>
</comment>
<dbReference type="InterPro" id="IPR020845">
    <property type="entry name" value="AMP-binding_CS"/>
</dbReference>
<dbReference type="SUPFAM" id="SSF56801">
    <property type="entry name" value="Acetyl-CoA synthetase-like"/>
    <property type="match status" value="1"/>
</dbReference>
<evidence type="ECO:0000313" key="3">
    <source>
        <dbReference type="Proteomes" id="UP001479436"/>
    </source>
</evidence>
<dbReference type="EMBL" id="JASJQH010005126">
    <property type="protein sequence ID" value="KAK9747310.1"/>
    <property type="molecule type" value="Genomic_DNA"/>
</dbReference>
<evidence type="ECO:0000313" key="2">
    <source>
        <dbReference type="EMBL" id="KAK9747310.1"/>
    </source>
</evidence>
<dbReference type="PANTHER" id="PTHR24096">
    <property type="entry name" value="LONG-CHAIN-FATTY-ACID--COA LIGASE"/>
    <property type="match status" value="1"/>
</dbReference>
<dbReference type="Gene3D" id="3.40.50.12780">
    <property type="entry name" value="N-terminal domain of ligase-like"/>
    <property type="match status" value="1"/>
</dbReference>
<protein>
    <recommendedName>
        <fullName evidence="1">AMP-dependent synthetase/ligase domain-containing protein</fullName>
    </recommendedName>
</protein>
<reference evidence="2 3" key="1">
    <citation type="submission" date="2023-04" db="EMBL/GenBank/DDBJ databases">
        <title>Genome of Basidiobolus ranarum AG-B5.</title>
        <authorList>
            <person name="Stajich J.E."/>
            <person name="Carter-House D."/>
            <person name="Gryganskyi A."/>
        </authorList>
    </citation>
    <scope>NUCLEOTIDE SEQUENCE [LARGE SCALE GENOMIC DNA]</scope>
    <source>
        <strain evidence="2 3">AG-B5</strain>
    </source>
</reference>
<sequence length="320" mass="35231">MSQSSNNMNLLQALVNTAKNYPTSGLYYINNSDDIANPSFDSYPSLLRRAYNIGQELRPLTQNTSRQIVVLYFDNHQDTIEHFWGSLAAGFLPCILGTLKGDDEKKEMELSHLDTLFNKPIFLCRQKDCQELTSLAPNLNVQPVDCFKARESLDANTDITGLESLNLSSHNAVNEVAILLLTSGSTGNSKAVEHTNANVLIAAKYKVDDYQLESTDTILNWVGCDHVAGLIENHITPLVAGANQVQVAASVITLEPLTLLDIAEVFEVGYTFAPNFLLANIEKDLRTKLQATSSQAPLYNLSKLKRINSGGEANLRQALE</sequence>
<dbReference type="PROSITE" id="PS00455">
    <property type="entry name" value="AMP_BINDING"/>
    <property type="match status" value="1"/>
</dbReference>
<organism evidence="2 3">
    <name type="scientific">Basidiobolus ranarum</name>
    <dbReference type="NCBI Taxonomy" id="34480"/>
    <lineage>
        <taxon>Eukaryota</taxon>
        <taxon>Fungi</taxon>
        <taxon>Fungi incertae sedis</taxon>
        <taxon>Zoopagomycota</taxon>
        <taxon>Entomophthoromycotina</taxon>
        <taxon>Basidiobolomycetes</taxon>
        <taxon>Basidiobolales</taxon>
        <taxon>Basidiobolaceae</taxon>
        <taxon>Basidiobolus</taxon>
    </lineage>
</organism>
<keyword evidence="3" id="KW-1185">Reference proteome</keyword>